<comment type="caution">
    <text evidence="2">The sequence shown here is derived from an EMBL/GenBank/DDBJ whole genome shotgun (WGS) entry which is preliminary data.</text>
</comment>
<proteinExistence type="predicted"/>
<reference evidence="2 3" key="1">
    <citation type="submission" date="2023-01" db="EMBL/GenBank/DDBJ databases">
        <title>Novel species of the genus Asticcacaulis isolated from rivers.</title>
        <authorList>
            <person name="Lu H."/>
        </authorList>
    </citation>
    <scope>NUCLEOTIDE SEQUENCE [LARGE SCALE GENOMIC DNA]</scope>
    <source>
        <strain evidence="2 3">LKC15W</strain>
    </source>
</reference>
<dbReference type="PANTHER" id="PTHR46832:SF1">
    <property type="entry name" value="5'-METHYLTHIOADENOSINE_S-ADENOSYLHOMOCYSTEINE NUCLEOSIDASE"/>
    <property type="match status" value="1"/>
</dbReference>
<evidence type="ECO:0000313" key="2">
    <source>
        <dbReference type="EMBL" id="MDC7675161.1"/>
    </source>
</evidence>
<dbReference type="Pfam" id="PF01048">
    <property type="entry name" value="PNP_UDP_1"/>
    <property type="match status" value="1"/>
</dbReference>
<dbReference type="Proteomes" id="UP001218579">
    <property type="component" value="Unassembled WGS sequence"/>
</dbReference>
<dbReference type="RefSeq" id="WP_272743472.1">
    <property type="nucleotide sequence ID" value="NZ_JAQQKV010000001.1"/>
</dbReference>
<dbReference type="InterPro" id="IPR035994">
    <property type="entry name" value="Nucleoside_phosphorylase_sf"/>
</dbReference>
<dbReference type="Gene3D" id="3.40.50.1580">
    <property type="entry name" value="Nucleoside phosphorylase domain"/>
    <property type="match status" value="1"/>
</dbReference>
<keyword evidence="3" id="KW-1185">Reference proteome</keyword>
<organism evidence="2 3">
    <name type="scientific">Asticcacaulis machinosus</name>
    <dbReference type="NCBI Taxonomy" id="2984211"/>
    <lineage>
        <taxon>Bacteria</taxon>
        <taxon>Pseudomonadati</taxon>
        <taxon>Pseudomonadota</taxon>
        <taxon>Alphaproteobacteria</taxon>
        <taxon>Caulobacterales</taxon>
        <taxon>Caulobacteraceae</taxon>
        <taxon>Asticcacaulis</taxon>
    </lineage>
</organism>
<gene>
    <name evidence="2" type="ORF">PQU98_03410</name>
</gene>
<sequence length="358" mass="39267">MKNNSRRPKPSGNTPAPPHGIPYAAIIVVVIALQEENNTFHSVLRARGNTRWKNVPPSPRRTYTCDFHSEVGPVLISVQGLKGMGNIEAVLGTTEATTRLHPDLVILVGLGGSLHPEKVQLGDVILSNQAKLYMSDKVADIGAKKQGKNRYRFSDAPDQGAALIVDKRDKFMDSSFFRYERRFIESEGTHDLLGKAEHDLCTDLTWMNRVPDAVVPDKYKAAYSARSGGAIHSGWLLASSQVVDSAEFRDYLLDKNTSLHLDIHMQTAEPDRSHWKAGEILAVDMESYGVLKAVETLRVNIGNTVGGIVVRGVSDLCEEKVGTDDLSGNATRLVAVQNASEATLRIIEGMDFLSLFDT</sequence>
<dbReference type="SUPFAM" id="SSF53167">
    <property type="entry name" value="Purine and uridine phosphorylases"/>
    <property type="match status" value="1"/>
</dbReference>
<protein>
    <recommendedName>
        <fullName evidence="1">Nucleoside phosphorylase domain-containing protein</fullName>
    </recommendedName>
</protein>
<evidence type="ECO:0000313" key="3">
    <source>
        <dbReference type="Proteomes" id="UP001218579"/>
    </source>
</evidence>
<dbReference type="PANTHER" id="PTHR46832">
    <property type="entry name" value="5'-METHYLTHIOADENOSINE/S-ADENOSYLHOMOCYSTEINE NUCLEOSIDASE"/>
    <property type="match status" value="1"/>
</dbReference>
<feature type="domain" description="Nucleoside phosphorylase" evidence="1">
    <location>
        <begin position="27"/>
        <end position="320"/>
    </location>
</feature>
<evidence type="ECO:0000259" key="1">
    <source>
        <dbReference type="Pfam" id="PF01048"/>
    </source>
</evidence>
<accession>A0ABT5HGD9</accession>
<name>A0ABT5HGD9_9CAUL</name>
<dbReference type="EMBL" id="JAQQKV010000001">
    <property type="protein sequence ID" value="MDC7675161.1"/>
    <property type="molecule type" value="Genomic_DNA"/>
</dbReference>
<dbReference type="InterPro" id="IPR000845">
    <property type="entry name" value="Nucleoside_phosphorylase_d"/>
</dbReference>